<evidence type="ECO:0000256" key="5">
    <source>
        <dbReference type="ARBA" id="ARBA00022801"/>
    </source>
</evidence>
<dbReference type="PANTHER" id="PTHR42715">
    <property type="entry name" value="BETA-GLUCOSIDASE"/>
    <property type="match status" value="1"/>
</dbReference>
<keyword evidence="5 10" id="KW-0378">Hydrolase</keyword>
<dbReference type="Proteomes" id="UP000813385">
    <property type="component" value="Unassembled WGS sequence"/>
</dbReference>
<keyword evidence="7 10" id="KW-0119">Carbohydrate metabolism</keyword>
<evidence type="ECO:0000259" key="11">
    <source>
        <dbReference type="PROSITE" id="PS51820"/>
    </source>
</evidence>
<dbReference type="FunFam" id="2.60.40.10:FF:000495">
    <property type="entry name" value="Periplasmic beta-glucosidase"/>
    <property type="match status" value="1"/>
</dbReference>
<dbReference type="Pfam" id="PF14310">
    <property type="entry name" value="Fn3-like"/>
    <property type="match status" value="1"/>
</dbReference>
<evidence type="ECO:0000256" key="9">
    <source>
        <dbReference type="ARBA" id="ARBA00023326"/>
    </source>
</evidence>
<reference evidence="12" key="1">
    <citation type="journal article" date="2021" name="Nat. Commun.">
        <title>Genetic determinants of endophytism in the Arabidopsis root mycobiome.</title>
        <authorList>
            <person name="Mesny F."/>
            <person name="Miyauchi S."/>
            <person name="Thiergart T."/>
            <person name="Pickel B."/>
            <person name="Atanasova L."/>
            <person name="Karlsson M."/>
            <person name="Huettel B."/>
            <person name="Barry K.W."/>
            <person name="Haridas S."/>
            <person name="Chen C."/>
            <person name="Bauer D."/>
            <person name="Andreopoulos W."/>
            <person name="Pangilinan J."/>
            <person name="LaButti K."/>
            <person name="Riley R."/>
            <person name="Lipzen A."/>
            <person name="Clum A."/>
            <person name="Drula E."/>
            <person name="Henrissat B."/>
            <person name="Kohler A."/>
            <person name="Grigoriev I.V."/>
            <person name="Martin F.M."/>
            <person name="Hacquard S."/>
        </authorList>
    </citation>
    <scope>NUCLEOTIDE SEQUENCE</scope>
    <source>
        <strain evidence="12">MPI-CAGE-AT-0016</strain>
    </source>
</reference>
<proteinExistence type="inferred from homology"/>
<dbReference type="InterPro" id="IPR037524">
    <property type="entry name" value="PA14/GLEYA"/>
</dbReference>
<dbReference type="GO" id="GO:0008422">
    <property type="term" value="F:beta-glucosidase activity"/>
    <property type="evidence" value="ECO:0007669"/>
    <property type="project" value="UniProtKB-EC"/>
</dbReference>
<evidence type="ECO:0000313" key="13">
    <source>
        <dbReference type="Proteomes" id="UP000813385"/>
    </source>
</evidence>
<evidence type="ECO:0000256" key="1">
    <source>
        <dbReference type="ARBA" id="ARBA00000448"/>
    </source>
</evidence>
<comment type="catalytic activity">
    <reaction evidence="1 10">
        <text>Hydrolysis of terminal, non-reducing beta-D-glucosyl residues with release of beta-D-glucose.</text>
        <dbReference type="EC" id="3.2.1.21"/>
    </reaction>
</comment>
<evidence type="ECO:0000256" key="3">
    <source>
        <dbReference type="ARBA" id="ARBA00005336"/>
    </source>
</evidence>
<dbReference type="SMART" id="SM01217">
    <property type="entry name" value="Fn3_like"/>
    <property type="match status" value="1"/>
</dbReference>
<dbReference type="PROSITE" id="PS00775">
    <property type="entry name" value="GLYCOSYL_HYDROL_F3"/>
    <property type="match status" value="1"/>
</dbReference>
<protein>
    <recommendedName>
        <fullName evidence="4 10">beta-glucosidase</fullName>
        <ecNumber evidence="4 10">3.2.1.21</ecNumber>
    </recommendedName>
</protein>
<dbReference type="PRINTS" id="PR00133">
    <property type="entry name" value="GLHYDRLASE3"/>
</dbReference>
<keyword evidence="6" id="KW-0325">Glycoprotein</keyword>
<dbReference type="AlphaFoldDB" id="A0A8K0TRE7"/>
<dbReference type="PANTHER" id="PTHR42715:SF10">
    <property type="entry name" value="BETA-GLUCOSIDASE"/>
    <property type="match status" value="1"/>
</dbReference>
<dbReference type="InterPro" id="IPR001764">
    <property type="entry name" value="Glyco_hydro_3_N"/>
</dbReference>
<dbReference type="PROSITE" id="PS51820">
    <property type="entry name" value="PA14"/>
    <property type="match status" value="1"/>
</dbReference>
<evidence type="ECO:0000256" key="2">
    <source>
        <dbReference type="ARBA" id="ARBA00004987"/>
    </source>
</evidence>
<dbReference type="EC" id="3.2.1.21" evidence="4 10"/>
<gene>
    <name evidence="12" type="ORF">B0T11DRAFT_236379</name>
</gene>
<organism evidence="12 13">
    <name type="scientific">Plectosphaerella cucumerina</name>
    <dbReference type="NCBI Taxonomy" id="40658"/>
    <lineage>
        <taxon>Eukaryota</taxon>
        <taxon>Fungi</taxon>
        <taxon>Dikarya</taxon>
        <taxon>Ascomycota</taxon>
        <taxon>Pezizomycotina</taxon>
        <taxon>Sordariomycetes</taxon>
        <taxon>Hypocreomycetidae</taxon>
        <taxon>Glomerellales</taxon>
        <taxon>Plectosphaerellaceae</taxon>
        <taxon>Plectosphaerella</taxon>
    </lineage>
</organism>
<dbReference type="Gene3D" id="3.40.50.1700">
    <property type="entry name" value="Glycoside hydrolase family 3 C-terminal domain"/>
    <property type="match status" value="1"/>
</dbReference>
<evidence type="ECO:0000313" key="12">
    <source>
        <dbReference type="EMBL" id="KAH7376750.1"/>
    </source>
</evidence>
<keyword evidence="8 10" id="KW-0326">Glycosidase</keyword>
<dbReference type="Pfam" id="PF00933">
    <property type="entry name" value="Glyco_hydro_3"/>
    <property type="match status" value="1"/>
</dbReference>
<dbReference type="InterPro" id="IPR011658">
    <property type="entry name" value="PA14_dom"/>
</dbReference>
<accession>A0A8K0TRE7</accession>
<evidence type="ECO:0000256" key="10">
    <source>
        <dbReference type="RuleBase" id="RU361161"/>
    </source>
</evidence>
<name>A0A8K0TRE7_9PEZI</name>
<sequence length="837" mass="91162">MGSAADIDYTTLLGELTLEEKIKLLSGMHFSAGGGAERVGIPPLHVADSVSGIREHDMTSDATTPCFPNTACYGATWDSELLQRLGGELARQSRLKGAQVVLGPTINIHRDPRAGRNFECMSEDPLLSGQLAGAVVNGLRAEGQGACPKHFVCNDSETARHFYDVQESIDSRTVREIYLAAWQHLLRTSEPDGVMMAYNKVDGTYCSEHNPLISRVLRGEWGFKGITMSDWFGTHGTVEPIKAGLDLEMPFPVFRGGRLAEAVKSGAVTQEELDARVLKMLELRNRIKRSLHLKAGKTTVNKDTNDIAWELATGGLVLLKNEKGALPLDVAAAKTPKLAVIGEYARNAVVTGGGSASCTPQYKVPAIDLWRERVKGGESNVKYAPGVRTRRVVPVAESSKLVSKNGKPGIDVTFFDDAASSPVLEEQQEKAEVWMLGEFKPGVEVPTSRLQITTKLTPETSGDHTLAVRCTGAFELFVNDKQVHSGSKIDIPVEQFIFNKILLESRVQVPMEAGVSYSIRLEMRGPEKVIMGEPTPYAASLCFEEAYDENAAIAEAVAIARDSDVSIIYAGRDEQYESEGYDLEDIRMPANQSALIKAVAAASAKTVLVMHAGNPIDVSAFVDDVDAVLLAHFPGQEGTRAIVDVLSGFVSPSGRLATTWFKTIDDSPSFGNFPATKQKDGSFTLKYAEGIQVGYRHPEREGRVRWPFGFGLSYARFEYSGLQVTVDEQGAVPKAKVEVEVRNTGSVAAKEVVQMYVTPNEGAAVWRPKRELKAFDKVLLQPGESKVVGFELDVEVACSYWDEKEVSWRLEPGTYGVVVGDQAAPFAVTKGSVWNHV</sequence>
<dbReference type="InterPro" id="IPR002772">
    <property type="entry name" value="Glyco_hydro_3_C"/>
</dbReference>
<dbReference type="Pfam" id="PF07691">
    <property type="entry name" value="PA14"/>
    <property type="match status" value="1"/>
</dbReference>
<dbReference type="Gene3D" id="3.20.20.300">
    <property type="entry name" value="Glycoside hydrolase, family 3, N-terminal domain"/>
    <property type="match status" value="1"/>
</dbReference>
<evidence type="ECO:0000256" key="8">
    <source>
        <dbReference type="ARBA" id="ARBA00023295"/>
    </source>
</evidence>
<keyword evidence="13" id="KW-1185">Reference proteome</keyword>
<dbReference type="InterPro" id="IPR019800">
    <property type="entry name" value="Glyco_hydro_3_AS"/>
</dbReference>
<dbReference type="InterPro" id="IPR013783">
    <property type="entry name" value="Ig-like_fold"/>
</dbReference>
<feature type="domain" description="PA14" evidence="11">
    <location>
        <begin position="405"/>
        <end position="557"/>
    </location>
</feature>
<dbReference type="InterPro" id="IPR036962">
    <property type="entry name" value="Glyco_hydro_3_N_sf"/>
</dbReference>
<comment type="pathway">
    <text evidence="2 10">Glycan metabolism; cellulose degradation.</text>
</comment>
<dbReference type="GO" id="GO:0030245">
    <property type="term" value="P:cellulose catabolic process"/>
    <property type="evidence" value="ECO:0007669"/>
    <property type="project" value="UniProtKB-UniPathway"/>
</dbReference>
<dbReference type="InterPro" id="IPR017853">
    <property type="entry name" value="GH"/>
</dbReference>
<dbReference type="InterPro" id="IPR050288">
    <property type="entry name" value="Cellulose_deg_GH3"/>
</dbReference>
<comment type="similarity">
    <text evidence="3 10">Belongs to the glycosyl hydrolase 3 family.</text>
</comment>
<dbReference type="InterPro" id="IPR026891">
    <property type="entry name" value="Fn3-like"/>
</dbReference>
<comment type="caution">
    <text evidence="12">The sequence shown here is derived from an EMBL/GenBank/DDBJ whole genome shotgun (WGS) entry which is preliminary data.</text>
</comment>
<evidence type="ECO:0000256" key="7">
    <source>
        <dbReference type="ARBA" id="ARBA00023277"/>
    </source>
</evidence>
<dbReference type="EMBL" id="JAGPXD010000001">
    <property type="protein sequence ID" value="KAH7376750.1"/>
    <property type="molecule type" value="Genomic_DNA"/>
</dbReference>
<dbReference type="OrthoDB" id="10036721at2759"/>
<evidence type="ECO:0000256" key="6">
    <source>
        <dbReference type="ARBA" id="ARBA00023180"/>
    </source>
</evidence>
<dbReference type="SUPFAM" id="SSF52279">
    <property type="entry name" value="Beta-D-glucan exohydrolase, C-terminal domain"/>
    <property type="match status" value="1"/>
</dbReference>
<dbReference type="SUPFAM" id="SSF51445">
    <property type="entry name" value="(Trans)glycosidases"/>
    <property type="match status" value="1"/>
</dbReference>
<dbReference type="Gene3D" id="2.60.120.260">
    <property type="entry name" value="Galactose-binding domain-like"/>
    <property type="match status" value="1"/>
</dbReference>
<dbReference type="InterPro" id="IPR036881">
    <property type="entry name" value="Glyco_hydro_3_C_sf"/>
</dbReference>
<keyword evidence="9 10" id="KW-0624">Polysaccharide degradation</keyword>
<evidence type="ECO:0000256" key="4">
    <source>
        <dbReference type="ARBA" id="ARBA00012744"/>
    </source>
</evidence>
<dbReference type="Pfam" id="PF01915">
    <property type="entry name" value="Glyco_hydro_3_C"/>
    <property type="match status" value="1"/>
</dbReference>
<dbReference type="Gene3D" id="2.60.40.10">
    <property type="entry name" value="Immunoglobulins"/>
    <property type="match status" value="1"/>
</dbReference>
<dbReference type="UniPathway" id="UPA00696"/>